<dbReference type="EMBL" id="LLXJ01000772">
    <property type="protein sequence ID" value="PKC06303.1"/>
    <property type="molecule type" value="Genomic_DNA"/>
</dbReference>
<sequence>MVATASSTWTTTKHHFYLKWAALLQKYDDAANYLHRYLYKCREAWALCFTHCAFNAGMQSTQRVESYNGIIQY</sequence>
<dbReference type="AlphaFoldDB" id="A0A2N0PHK7"/>
<reference evidence="1 2" key="2">
    <citation type="submission" date="2017-09" db="EMBL/GenBank/DDBJ databases">
        <title>Extensive intraspecific genome diversity in a model arbuscular mycorrhizal fungus.</title>
        <authorList>
            <person name="Chen E.C."/>
            <person name="Morin E."/>
            <person name="Beaudet D."/>
            <person name="Noel J."/>
            <person name="Ndikumana S."/>
            <person name="Charron P."/>
            <person name="St-Onge C."/>
            <person name="Giorgi J."/>
            <person name="Grigoriev I.V."/>
            <person name="Roux C."/>
            <person name="Martin F.M."/>
            <person name="Corradi N."/>
        </authorList>
    </citation>
    <scope>NUCLEOTIDE SEQUENCE [LARGE SCALE GENOMIC DNA]</scope>
    <source>
        <strain evidence="1 2">A5</strain>
    </source>
</reference>
<protein>
    <recommendedName>
        <fullName evidence="3">Protein FAR1-RELATED SEQUENCE</fullName>
    </recommendedName>
</protein>
<reference evidence="1 2" key="1">
    <citation type="submission" date="2016-04" db="EMBL/GenBank/DDBJ databases">
        <title>Genome analyses suggest a sexual origin of heterokaryosis in a supposedly ancient asexual fungus.</title>
        <authorList>
            <person name="Ropars J."/>
            <person name="Sedzielewska K."/>
            <person name="Noel J."/>
            <person name="Charron P."/>
            <person name="Farinelli L."/>
            <person name="Marton T."/>
            <person name="Kruger M."/>
            <person name="Pelin A."/>
            <person name="Brachmann A."/>
            <person name="Corradi N."/>
        </authorList>
    </citation>
    <scope>NUCLEOTIDE SEQUENCE [LARGE SCALE GENOMIC DNA]</scope>
    <source>
        <strain evidence="1 2">A5</strain>
    </source>
</reference>
<gene>
    <name evidence="1" type="ORF">RhiirA5_419745</name>
</gene>
<proteinExistence type="predicted"/>
<dbReference type="Proteomes" id="UP000232722">
    <property type="component" value="Unassembled WGS sequence"/>
</dbReference>
<evidence type="ECO:0000313" key="2">
    <source>
        <dbReference type="Proteomes" id="UP000232722"/>
    </source>
</evidence>
<accession>A0A2N0PHK7</accession>
<evidence type="ECO:0008006" key="3">
    <source>
        <dbReference type="Google" id="ProtNLM"/>
    </source>
</evidence>
<name>A0A2N0PHK7_9GLOM</name>
<evidence type="ECO:0000313" key="1">
    <source>
        <dbReference type="EMBL" id="PKC06303.1"/>
    </source>
</evidence>
<comment type="caution">
    <text evidence="1">The sequence shown here is derived from an EMBL/GenBank/DDBJ whole genome shotgun (WGS) entry which is preliminary data.</text>
</comment>
<organism evidence="1 2">
    <name type="scientific">Rhizophagus irregularis</name>
    <dbReference type="NCBI Taxonomy" id="588596"/>
    <lineage>
        <taxon>Eukaryota</taxon>
        <taxon>Fungi</taxon>
        <taxon>Fungi incertae sedis</taxon>
        <taxon>Mucoromycota</taxon>
        <taxon>Glomeromycotina</taxon>
        <taxon>Glomeromycetes</taxon>
        <taxon>Glomerales</taxon>
        <taxon>Glomeraceae</taxon>
        <taxon>Rhizophagus</taxon>
    </lineage>
</organism>
<dbReference type="VEuPathDB" id="FungiDB:FUN_018565"/>